<dbReference type="CDD" id="cd02440">
    <property type="entry name" value="AdoMet_MTases"/>
    <property type="match status" value="1"/>
</dbReference>
<dbReference type="EC" id="2.1.1.223" evidence="6"/>
<keyword evidence="9" id="KW-1185">Reference proteome</keyword>
<feature type="domain" description="Methyltransferase small" evidence="7">
    <location>
        <begin position="38"/>
        <end position="135"/>
    </location>
</feature>
<dbReference type="InterPro" id="IPR022882">
    <property type="entry name" value="tRNA_adenine-N6_MeTrfase"/>
</dbReference>
<dbReference type="RefSeq" id="WP_254157703.1">
    <property type="nucleotide sequence ID" value="NZ_JAHESD010000108.1"/>
</dbReference>
<dbReference type="InterPro" id="IPR002052">
    <property type="entry name" value="DNA_methylase_N6_adenine_CS"/>
</dbReference>
<name>A0ABS5VZA3_9BACT</name>
<evidence type="ECO:0000256" key="5">
    <source>
        <dbReference type="ARBA" id="ARBA00022694"/>
    </source>
</evidence>
<keyword evidence="1 6" id="KW-0963">Cytoplasm</keyword>
<evidence type="ECO:0000256" key="2">
    <source>
        <dbReference type="ARBA" id="ARBA00022603"/>
    </source>
</evidence>
<dbReference type="PANTHER" id="PTHR47739:SF1">
    <property type="entry name" value="TRNA1(VAL) (ADENINE(37)-N6)-METHYLTRANSFERASE"/>
    <property type="match status" value="1"/>
</dbReference>
<dbReference type="InterPro" id="IPR050210">
    <property type="entry name" value="tRNA_Adenine-N(6)_MTase"/>
</dbReference>
<evidence type="ECO:0000313" key="8">
    <source>
        <dbReference type="EMBL" id="MBT1706403.1"/>
    </source>
</evidence>
<evidence type="ECO:0000256" key="6">
    <source>
        <dbReference type="HAMAP-Rule" id="MF_01872"/>
    </source>
</evidence>
<dbReference type="SUPFAM" id="SSF53335">
    <property type="entry name" value="S-adenosyl-L-methionine-dependent methyltransferases"/>
    <property type="match status" value="1"/>
</dbReference>
<keyword evidence="3 6" id="KW-0808">Transferase</keyword>
<keyword evidence="4 6" id="KW-0949">S-adenosyl-L-methionine</keyword>
<proteinExistence type="inferred from homology"/>
<dbReference type="GO" id="GO:0032259">
    <property type="term" value="P:methylation"/>
    <property type="evidence" value="ECO:0007669"/>
    <property type="project" value="UniProtKB-KW"/>
</dbReference>
<dbReference type="EMBL" id="JAHESD010000108">
    <property type="protein sequence ID" value="MBT1706403.1"/>
    <property type="molecule type" value="Genomic_DNA"/>
</dbReference>
<evidence type="ECO:0000256" key="3">
    <source>
        <dbReference type="ARBA" id="ARBA00022679"/>
    </source>
</evidence>
<accession>A0ABS5VZA3</accession>
<sequence length="237" mass="27217">MKKTRDFNFKKFTVSQDRATHKVGTDGVLLGAWTNIINEGFVLDIGTGTGLIALMLAQRTTPNVIVHAVELQKEDAEQARANVNQSPWKDRIMIHNQSIQEFKPEIKFDLIVSNPPYFINSALPPAMERSIVRHTQSLNFEELMHAAKRLIQPSGRLAVILPWQESQVFKNISGQQGFHCIRECAFRSRANKPFERALMEFSQQQSFKVTEELVLHGEGEQWSDEYKQLTKDFYLKI</sequence>
<comment type="subcellular location">
    <subcellularLocation>
        <location evidence="6">Cytoplasm</location>
    </subcellularLocation>
</comment>
<dbReference type="Pfam" id="PF05175">
    <property type="entry name" value="MTS"/>
    <property type="match status" value="1"/>
</dbReference>
<dbReference type="HAMAP" id="MF_01872">
    <property type="entry name" value="tRNA_methyltr_YfiC"/>
    <property type="match status" value="1"/>
</dbReference>
<comment type="caution">
    <text evidence="8">The sequence shown here is derived from an EMBL/GenBank/DDBJ whole genome shotgun (WGS) entry which is preliminary data.</text>
</comment>
<comment type="catalytic activity">
    <reaction evidence="6">
        <text>adenosine(37) in tRNA1(Val) + S-adenosyl-L-methionine = N(6)-methyladenosine(37) in tRNA1(Val) + S-adenosyl-L-homocysteine + H(+)</text>
        <dbReference type="Rhea" id="RHEA:43160"/>
        <dbReference type="Rhea" id="RHEA-COMP:10369"/>
        <dbReference type="Rhea" id="RHEA-COMP:10370"/>
        <dbReference type="ChEBI" id="CHEBI:15378"/>
        <dbReference type="ChEBI" id="CHEBI:57856"/>
        <dbReference type="ChEBI" id="CHEBI:59789"/>
        <dbReference type="ChEBI" id="CHEBI:74411"/>
        <dbReference type="ChEBI" id="CHEBI:74449"/>
        <dbReference type="EC" id="2.1.1.223"/>
    </reaction>
</comment>
<dbReference type="Gene3D" id="3.40.50.150">
    <property type="entry name" value="Vaccinia Virus protein VP39"/>
    <property type="match status" value="1"/>
</dbReference>
<dbReference type="InterPro" id="IPR029063">
    <property type="entry name" value="SAM-dependent_MTases_sf"/>
</dbReference>
<gene>
    <name evidence="8" type="ORF">KK060_24205</name>
</gene>
<organism evidence="8 9">
    <name type="scientific">Chryseosolibacter indicus</name>
    <dbReference type="NCBI Taxonomy" id="2782351"/>
    <lineage>
        <taxon>Bacteria</taxon>
        <taxon>Pseudomonadati</taxon>
        <taxon>Bacteroidota</taxon>
        <taxon>Cytophagia</taxon>
        <taxon>Cytophagales</taxon>
        <taxon>Chryseotaleaceae</taxon>
        <taxon>Chryseosolibacter</taxon>
    </lineage>
</organism>
<keyword evidence="2 6" id="KW-0489">Methyltransferase</keyword>
<evidence type="ECO:0000256" key="4">
    <source>
        <dbReference type="ARBA" id="ARBA00022691"/>
    </source>
</evidence>
<protein>
    <recommendedName>
        <fullName evidence="6">tRNA1(Val) (adenine(37)-N6)-methyltransferase</fullName>
        <ecNumber evidence="6">2.1.1.223</ecNumber>
    </recommendedName>
    <alternativeName>
        <fullName evidence="6">tRNA m6A37 methyltransferase</fullName>
    </alternativeName>
</protein>
<dbReference type="PROSITE" id="PS00092">
    <property type="entry name" value="N6_MTASE"/>
    <property type="match status" value="1"/>
</dbReference>
<comment type="function">
    <text evidence="6">Specifically methylates the adenine in position 37 of tRNA(1)(Val) (anticodon cmo5UAC).</text>
</comment>
<dbReference type="Proteomes" id="UP000772618">
    <property type="component" value="Unassembled WGS sequence"/>
</dbReference>
<dbReference type="InterPro" id="IPR007848">
    <property type="entry name" value="Small_mtfrase_dom"/>
</dbReference>
<evidence type="ECO:0000259" key="7">
    <source>
        <dbReference type="Pfam" id="PF05175"/>
    </source>
</evidence>
<evidence type="ECO:0000256" key="1">
    <source>
        <dbReference type="ARBA" id="ARBA00022490"/>
    </source>
</evidence>
<evidence type="ECO:0000313" key="9">
    <source>
        <dbReference type="Proteomes" id="UP000772618"/>
    </source>
</evidence>
<dbReference type="PANTHER" id="PTHR47739">
    <property type="entry name" value="TRNA1(VAL) (ADENINE(37)-N6)-METHYLTRANSFERASE"/>
    <property type="match status" value="1"/>
</dbReference>
<dbReference type="GO" id="GO:0008168">
    <property type="term" value="F:methyltransferase activity"/>
    <property type="evidence" value="ECO:0007669"/>
    <property type="project" value="UniProtKB-KW"/>
</dbReference>
<comment type="similarity">
    <text evidence="6">Belongs to the methyltransferase superfamily. tRNA (adenine-N(6)-)-methyltransferase family.</text>
</comment>
<dbReference type="PRINTS" id="PR00507">
    <property type="entry name" value="N12N6MTFRASE"/>
</dbReference>
<reference evidence="8 9" key="1">
    <citation type="submission" date="2021-05" db="EMBL/GenBank/DDBJ databases">
        <title>A Polyphasic approach of four new species of the genus Ohtaekwangia: Ohtaekwangia histidinii sp. nov., Ohtaekwangia cretensis sp. nov., Ohtaekwangia indiensis sp. nov., Ohtaekwangia reichenbachii sp. nov. from diverse environment.</title>
        <authorList>
            <person name="Octaviana S."/>
        </authorList>
    </citation>
    <scope>NUCLEOTIDE SEQUENCE [LARGE SCALE GENOMIC DNA]</scope>
    <source>
        <strain evidence="8 9">PWU20</strain>
    </source>
</reference>
<keyword evidence="5 6" id="KW-0819">tRNA processing</keyword>